<dbReference type="eggNOG" id="ENOG502SUYU">
    <property type="taxonomic scope" value="Eukaryota"/>
</dbReference>
<dbReference type="Ensembl" id="ENSPSIT00000007203.1">
    <property type="protein sequence ID" value="ENSPSIP00000007162.1"/>
    <property type="gene ID" value="ENSPSIG00000006622.1"/>
</dbReference>
<evidence type="ECO:0000259" key="4">
    <source>
        <dbReference type="PROSITE" id="PS50835"/>
    </source>
</evidence>
<dbReference type="RefSeq" id="XP_014434807.1">
    <property type="nucleotide sequence ID" value="XM_014579321.2"/>
</dbReference>
<evidence type="ECO:0000256" key="1">
    <source>
        <dbReference type="ARBA" id="ARBA00023157"/>
    </source>
</evidence>
<proteinExistence type="predicted"/>
<keyword evidence="3" id="KW-1133">Transmembrane helix</keyword>
<organism evidence="5 6">
    <name type="scientific">Pelodiscus sinensis</name>
    <name type="common">Chinese softshell turtle</name>
    <name type="synonym">Trionyx sinensis</name>
    <dbReference type="NCBI Taxonomy" id="13735"/>
    <lineage>
        <taxon>Eukaryota</taxon>
        <taxon>Metazoa</taxon>
        <taxon>Chordata</taxon>
        <taxon>Craniata</taxon>
        <taxon>Vertebrata</taxon>
        <taxon>Euteleostomi</taxon>
        <taxon>Archelosauria</taxon>
        <taxon>Testudinata</taxon>
        <taxon>Testudines</taxon>
        <taxon>Cryptodira</taxon>
        <taxon>Trionychia</taxon>
        <taxon>Trionychidae</taxon>
        <taxon>Pelodiscus</taxon>
    </lineage>
</organism>
<evidence type="ECO:0000313" key="6">
    <source>
        <dbReference type="Proteomes" id="UP000007267"/>
    </source>
</evidence>
<dbReference type="PANTHER" id="PTHR19971">
    <property type="entry name" value="SIGNAL-REGULATORY PROTEIN BETA"/>
    <property type="match status" value="1"/>
</dbReference>
<name>K7FGK2_PELSI</name>
<keyword evidence="3" id="KW-0472">Membrane</keyword>
<dbReference type="CDD" id="cd00098">
    <property type="entry name" value="IgC1"/>
    <property type="match status" value="1"/>
</dbReference>
<dbReference type="InterPro" id="IPR003597">
    <property type="entry name" value="Ig_C1-set"/>
</dbReference>
<dbReference type="OMA" id="NWIVESP"/>
<feature type="transmembrane region" description="Helical" evidence="3">
    <location>
        <begin position="297"/>
        <end position="319"/>
    </location>
</feature>
<dbReference type="GeneTree" id="ENSGT01000000215168"/>
<dbReference type="InterPro" id="IPR013106">
    <property type="entry name" value="Ig_V-set"/>
</dbReference>
<reference evidence="6" key="1">
    <citation type="submission" date="2011-10" db="EMBL/GenBank/DDBJ databases">
        <authorList>
            <consortium name="Soft-shell Turtle Genome Consortium"/>
        </authorList>
    </citation>
    <scope>NUCLEOTIDE SEQUENCE [LARGE SCALE GENOMIC DNA]</scope>
    <source>
        <strain evidence="6">Daiwa-1</strain>
    </source>
</reference>
<reference evidence="5" key="4">
    <citation type="submission" date="2025-09" db="UniProtKB">
        <authorList>
            <consortium name="Ensembl"/>
        </authorList>
    </citation>
    <scope>IDENTIFICATION</scope>
</reference>
<dbReference type="PROSITE" id="PS50835">
    <property type="entry name" value="IG_LIKE"/>
    <property type="match status" value="2"/>
</dbReference>
<dbReference type="InterPro" id="IPR013783">
    <property type="entry name" value="Ig-like_fold"/>
</dbReference>
<dbReference type="SMART" id="SM00406">
    <property type="entry name" value="IGv"/>
    <property type="match status" value="1"/>
</dbReference>
<dbReference type="Proteomes" id="UP000007267">
    <property type="component" value="Unassembled WGS sequence"/>
</dbReference>
<dbReference type="InterPro" id="IPR007110">
    <property type="entry name" value="Ig-like_dom"/>
</dbReference>
<protein>
    <submittedName>
        <fullName evidence="5">Uncharacterized LOC102450048</fullName>
    </submittedName>
</protein>
<dbReference type="Gene3D" id="2.60.40.10">
    <property type="entry name" value="Immunoglobulins"/>
    <property type="match status" value="2"/>
</dbReference>
<accession>K7FGK2</accession>
<dbReference type="InterPro" id="IPR036179">
    <property type="entry name" value="Ig-like_dom_sf"/>
</dbReference>
<keyword evidence="1" id="KW-1015">Disulfide bond</keyword>
<keyword evidence="2" id="KW-0325">Glycoprotein</keyword>
<dbReference type="InterPro" id="IPR051755">
    <property type="entry name" value="Ig-like_CS_Receptor"/>
</dbReference>
<feature type="domain" description="Ig-like" evidence="4">
    <location>
        <begin position="210"/>
        <end position="284"/>
    </location>
</feature>
<sequence>MGLLISPGPLFSQACCPHRTLRGNMTSSSPRDKVFHQEIHLLAGIYHSHSIMTEESQKMSYQIVAMILVCLQMTASQEGIWIQQSPAQIELTPGKSARIDCKLSAGIAAVLWYKELQNGSLHGIFQSYKNAPAQGKYSSEVNEASDTFSLIIKDAQRNDSGVYYCGLAAYAYPNFGSGTRLIVTDASETRLSLLVPSTWEDTELPHDVPLLCLISDFTPSWSVVWDTGEGNSEGQTDAGAIDGDGIYSVWSLTTVKSERWNQETIWTCTIKDNSTARNISATIAKNTDEAGEGICDYVLYLGLLCIFILVIIQLMILLFRKRLTRGNLFITLPAPQQPFIACLVTVLSFFSSRESCENREANAHEADSTGKVVFLVTGT</sequence>
<reference evidence="6" key="2">
    <citation type="journal article" date="2013" name="Nat. Genet.">
        <title>The draft genomes of soft-shell turtle and green sea turtle yield insights into the development and evolution of the turtle-specific body plan.</title>
        <authorList>
            <person name="Wang Z."/>
            <person name="Pascual-Anaya J."/>
            <person name="Zadissa A."/>
            <person name="Li W."/>
            <person name="Niimura Y."/>
            <person name="Huang Z."/>
            <person name="Li C."/>
            <person name="White S."/>
            <person name="Xiong Z."/>
            <person name="Fang D."/>
            <person name="Wang B."/>
            <person name="Ming Y."/>
            <person name="Chen Y."/>
            <person name="Zheng Y."/>
            <person name="Kuraku S."/>
            <person name="Pignatelli M."/>
            <person name="Herrero J."/>
            <person name="Beal K."/>
            <person name="Nozawa M."/>
            <person name="Li Q."/>
            <person name="Wang J."/>
            <person name="Zhang H."/>
            <person name="Yu L."/>
            <person name="Shigenobu S."/>
            <person name="Wang J."/>
            <person name="Liu J."/>
            <person name="Flicek P."/>
            <person name="Searle S."/>
            <person name="Wang J."/>
            <person name="Kuratani S."/>
            <person name="Yin Y."/>
            <person name="Aken B."/>
            <person name="Zhang G."/>
            <person name="Irie N."/>
        </authorList>
    </citation>
    <scope>NUCLEOTIDE SEQUENCE [LARGE SCALE GENOMIC DNA]</scope>
    <source>
        <strain evidence="6">Daiwa-1</strain>
    </source>
</reference>
<keyword evidence="3" id="KW-0812">Transmembrane</keyword>
<dbReference type="SUPFAM" id="SSF48726">
    <property type="entry name" value="Immunoglobulin"/>
    <property type="match status" value="2"/>
</dbReference>
<dbReference type="SMART" id="SM00409">
    <property type="entry name" value="IG"/>
    <property type="match status" value="1"/>
</dbReference>
<evidence type="ECO:0000313" key="5">
    <source>
        <dbReference type="Ensembl" id="ENSPSIP00000007162.1"/>
    </source>
</evidence>
<dbReference type="Pfam" id="PF07654">
    <property type="entry name" value="C1-set"/>
    <property type="match status" value="1"/>
</dbReference>
<dbReference type="HOGENOM" id="CLU_868670_0_0_1"/>
<keyword evidence="6" id="KW-1185">Reference proteome</keyword>
<dbReference type="EMBL" id="AGCU01163912">
    <property type="status" value="NOT_ANNOTATED_CDS"/>
    <property type="molecule type" value="Genomic_DNA"/>
</dbReference>
<dbReference type="InterPro" id="IPR003599">
    <property type="entry name" value="Ig_sub"/>
</dbReference>
<dbReference type="AlphaFoldDB" id="K7FGK2"/>
<reference evidence="5" key="3">
    <citation type="submission" date="2025-08" db="UniProtKB">
        <authorList>
            <consortium name="Ensembl"/>
        </authorList>
    </citation>
    <scope>IDENTIFICATION</scope>
</reference>
<feature type="domain" description="Ig-like" evidence="4">
    <location>
        <begin position="80"/>
        <end position="165"/>
    </location>
</feature>
<dbReference type="OrthoDB" id="6103117at2759"/>
<evidence type="ECO:0000256" key="2">
    <source>
        <dbReference type="ARBA" id="ARBA00023180"/>
    </source>
</evidence>
<dbReference type="Pfam" id="PF07686">
    <property type="entry name" value="V-set"/>
    <property type="match status" value="1"/>
</dbReference>
<evidence type="ECO:0000256" key="3">
    <source>
        <dbReference type="SAM" id="Phobius"/>
    </source>
</evidence>